<sequence length="937" mass="108276">MKILELVTKKFRPLGPFLYLKCRPVAQSTKIVSRHICQAKHLDILNDQCKPVTYFLSRSYCSHTSGNLQKISDMLDALNLEQIESKECRNIIFNLLEVCVNAEDRTFEGKDSFFVIYFIFHKRQSLNFLDFQKHQKHTLELTKFQKFLETLPDHLETMSVEDMVDIFGGLAMLGIPKTNFVITQLLLKILNPEVQLGLSEIAKLLLIFQDNFHFSHIIKFTFLYPTLKSCLTNLSSYDRDDLKYLSYLMEKSMIDTYPELLNIYMKIISEVFKDKQFKKDADCLSDALKGLSVFFFQGKGDQKKAHSPQLVEAYINLMEMFVPVIDQLSFKHLSQVVGKMRVDGSLNVLDQKRPELCRILDEKLRTNFEELMVSDMPVREKMKYMARLTRADFKLPNKSGINRTFLSMIPNADEHLLLSIVYLWKHEHLFENSSLKPLFLSAKTRLLELLHEKQHVINPDKPPSNFHINPFYPYINTIEALQRAVMRRRFHFMADFQLKNPMDFFVEFKPYLAMCLQSGQACNNDVFSRVCEVAIPIFGNEISQDTMKRIEDIIFSKKGVKNAQRILRGSLYIPSGNNISLTIELNIKTAINEEIYSGSEIVDLISAGMEGKGLLKSKIQLTRFFARKLETLKGIEKSLLPVVTYNMDAILSEKMANRVLKYYVKHFNSLTLGQKPGSILLTLLRAFFTLSRLPEHTEELREISKHMLDTYLGNGLSASNSYQMLHYLCHFGIYFDEHLQEVFSSAWFDKLFDVISNLPSYAKTSTFYFTLHHVLGGDEYFKTGVPIEYELLIDFEYFVDSNKMPVNYEEAKKMDLTKSDIKKCAVYCGRPRNRELMAKDKDAVSVDSAQKILHLRTLGYQVAFIHKPDWMSLITDSDRYIYMRSTLGISKPPDTTSDTKDLKDGGHHDTAQSPYLEVVTALDIEYGNTTLLLLCSL</sequence>
<evidence type="ECO:0008006" key="3">
    <source>
        <dbReference type="Google" id="ProtNLM"/>
    </source>
</evidence>
<accession>A0ABQ9EYH8</accession>
<evidence type="ECO:0000313" key="1">
    <source>
        <dbReference type="EMBL" id="KAJ8310139.1"/>
    </source>
</evidence>
<gene>
    <name evidence="1" type="ORF">KUTeg_012004</name>
</gene>
<dbReference type="EMBL" id="JARBDR010000640">
    <property type="protein sequence ID" value="KAJ8310139.1"/>
    <property type="molecule type" value="Genomic_DNA"/>
</dbReference>
<protein>
    <recommendedName>
        <fullName evidence="3">RAP domain-containing protein</fullName>
    </recommendedName>
</protein>
<keyword evidence="2" id="KW-1185">Reference proteome</keyword>
<evidence type="ECO:0000313" key="2">
    <source>
        <dbReference type="Proteomes" id="UP001217089"/>
    </source>
</evidence>
<comment type="caution">
    <text evidence="1">The sequence shown here is derived from an EMBL/GenBank/DDBJ whole genome shotgun (WGS) entry which is preliminary data.</text>
</comment>
<reference evidence="1 2" key="1">
    <citation type="submission" date="2022-12" db="EMBL/GenBank/DDBJ databases">
        <title>Chromosome-level genome of Tegillarca granosa.</title>
        <authorList>
            <person name="Kim J."/>
        </authorList>
    </citation>
    <scope>NUCLEOTIDE SEQUENCE [LARGE SCALE GENOMIC DNA]</scope>
    <source>
        <strain evidence="1">Teg-2019</strain>
        <tissue evidence="1">Adductor muscle</tissue>
    </source>
</reference>
<name>A0ABQ9EYH8_TEGGR</name>
<proteinExistence type="predicted"/>
<dbReference type="Proteomes" id="UP001217089">
    <property type="component" value="Unassembled WGS sequence"/>
</dbReference>
<organism evidence="1 2">
    <name type="scientific">Tegillarca granosa</name>
    <name type="common">Malaysian cockle</name>
    <name type="synonym">Anadara granosa</name>
    <dbReference type="NCBI Taxonomy" id="220873"/>
    <lineage>
        <taxon>Eukaryota</taxon>
        <taxon>Metazoa</taxon>
        <taxon>Spiralia</taxon>
        <taxon>Lophotrochozoa</taxon>
        <taxon>Mollusca</taxon>
        <taxon>Bivalvia</taxon>
        <taxon>Autobranchia</taxon>
        <taxon>Pteriomorphia</taxon>
        <taxon>Arcoida</taxon>
        <taxon>Arcoidea</taxon>
        <taxon>Arcidae</taxon>
        <taxon>Tegillarca</taxon>
    </lineage>
</organism>